<sequence length="99" mass="11747">MIFQRCSLLSILLCVQFNSSFCRSDVSLTSESLGLHPWLYSFKQEFWWSKEQKKCMDHNFSESSGTLGGRYIDFVVEELEFLLKIWIMLHDGSEDPWRK</sequence>
<keyword evidence="1" id="KW-0732">Signal</keyword>
<protein>
    <submittedName>
        <fullName evidence="2">Uncharacterized protein</fullName>
    </submittedName>
</protein>
<reference evidence="2" key="2">
    <citation type="submission" date="2022-03" db="EMBL/GenBank/DDBJ databases">
        <title>Draft title - Genomic analysis of global carrot germplasm unveils the trajectory of domestication and the origin of high carotenoid orange carrot.</title>
        <authorList>
            <person name="Iorizzo M."/>
            <person name="Ellison S."/>
            <person name="Senalik D."/>
            <person name="Macko-Podgorni A."/>
            <person name="Grzebelus D."/>
            <person name="Bostan H."/>
            <person name="Rolling W."/>
            <person name="Curaba J."/>
            <person name="Simon P."/>
        </authorList>
    </citation>
    <scope>NUCLEOTIDE SEQUENCE</scope>
    <source>
        <tissue evidence="2">Leaf</tissue>
    </source>
</reference>
<dbReference type="AlphaFoldDB" id="A0AAF0XNR6"/>
<dbReference type="EMBL" id="CP093349">
    <property type="protein sequence ID" value="WOH10457.1"/>
    <property type="molecule type" value="Genomic_DNA"/>
</dbReference>
<gene>
    <name evidence="2" type="ORF">DCAR_0729926</name>
</gene>
<dbReference type="Proteomes" id="UP000077755">
    <property type="component" value="Chromosome 7"/>
</dbReference>
<name>A0AAF0XNR6_DAUCS</name>
<reference evidence="2" key="1">
    <citation type="journal article" date="2016" name="Nat. Genet.">
        <title>A high-quality carrot genome assembly provides new insights into carotenoid accumulation and asterid genome evolution.</title>
        <authorList>
            <person name="Iorizzo M."/>
            <person name="Ellison S."/>
            <person name="Senalik D."/>
            <person name="Zeng P."/>
            <person name="Satapoomin P."/>
            <person name="Huang J."/>
            <person name="Bowman M."/>
            <person name="Iovene M."/>
            <person name="Sanseverino W."/>
            <person name="Cavagnaro P."/>
            <person name="Yildiz M."/>
            <person name="Macko-Podgorni A."/>
            <person name="Moranska E."/>
            <person name="Grzebelus E."/>
            <person name="Grzebelus D."/>
            <person name="Ashrafi H."/>
            <person name="Zheng Z."/>
            <person name="Cheng S."/>
            <person name="Spooner D."/>
            <person name="Van Deynze A."/>
            <person name="Simon P."/>
        </authorList>
    </citation>
    <scope>NUCLEOTIDE SEQUENCE</scope>
    <source>
        <tissue evidence="2">Leaf</tissue>
    </source>
</reference>
<feature type="chain" id="PRO_5042011899" evidence="1">
    <location>
        <begin position="23"/>
        <end position="99"/>
    </location>
</feature>
<feature type="signal peptide" evidence="1">
    <location>
        <begin position="1"/>
        <end position="22"/>
    </location>
</feature>
<keyword evidence="3" id="KW-1185">Reference proteome</keyword>
<organism evidence="2 3">
    <name type="scientific">Daucus carota subsp. sativus</name>
    <name type="common">Carrot</name>
    <dbReference type="NCBI Taxonomy" id="79200"/>
    <lineage>
        <taxon>Eukaryota</taxon>
        <taxon>Viridiplantae</taxon>
        <taxon>Streptophyta</taxon>
        <taxon>Embryophyta</taxon>
        <taxon>Tracheophyta</taxon>
        <taxon>Spermatophyta</taxon>
        <taxon>Magnoliopsida</taxon>
        <taxon>eudicotyledons</taxon>
        <taxon>Gunneridae</taxon>
        <taxon>Pentapetalae</taxon>
        <taxon>asterids</taxon>
        <taxon>campanulids</taxon>
        <taxon>Apiales</taxon>
        <taxon>Apiaceae</taxon>
        <taxon>Apioideae</taxon>
        <taxon>Scandiceae</taxon>
        <taxon>Daucinae</taxon>
        <taxon>Daucus</taxon>
        <taxon>Daucus sect. Daucus</taxon>
    </lineage>
</organism>
<evidence type="ECO:0000256" key="1">
    <source>
        <dbReference type="SAM" id="SignalP"/>
    </source>
</evidence>
<proteinExistence type="predicted"/>
<accession>A0AAF0XNR6</accession>
<evidence type="ECO:0000313" key="2">
    <source>
        <dbReference type="EMBL" id="WOH10457.1"/>
    </source>
</evidence>
<evidence type="ECO:0000313" key="3">
    <source>
        <dbReference type="Proteomes" id="UP000077755"/>
    </source>
</evidence>